<dbReference type="InterPro" id="IPR041854">
    <property type="entry name" value="BFD-like_2Fe2S-bd_dom_sf"/>
</dbReference>
<protein>
    <recommendedName>
        <fullName evidence="1">BFD-like [2Fe-2S]-binding domain-containing protein</fullName>
    </recommendedName>
</protein>
<proteinExistence type="predicted"/>
<evidence type="ECO:0000259" key="1">
    <source>
        <dbReference type="Pfam" id="PF04324"/>
    </source>
</evidence>
<accession>A0A7Y2L9K7</accession>
<gene>
    <name evidence="2" type="ORF">HKI81_06560</name>
</gene>
<comment type="caution">
    <text evidence="2">The sequence shown here is derived from an EMBL/GenBank/DDBJ whole genome shotgun (WGS) entry which is preliminary data.</text>
</comment>
<dbReference type="CDD" id="cd10141">
    <property type="entry name" value="CopZ-like_Fer2_BFD-like"/>
    <property type="match status" value="1"/>
</dbReference>
<dbReference type="EMBL" id="JABEQB010000015">
    <property type="protein sequence ID" value="NNG66901.1"/>
    <property type="molecule type" value="Genomic_DNA"/>
</dbReference>
<dbReference type="Proteomes" id="UP000529861">
    <property type="component" value="Unassembled WGS sequence"/>
</dbReference>
<organism evidence="2 3">
    <name type="scientific">Caldanaerobacter subterraneus</name>
    <dbReference type="NCBI Taxonomy" id="911092"/>
    <lineage>
        <taxon>Bacteria</taxon>
        <taxon>Bacillati</taxon>
        <taxon>Bacillota</taxon>
        <taxon>Clostridia</taxon>
        <taxon>Thermoanaerobacterales</taxon>
        <taxon>Thermoanaerobacteraceae</taxon>
        <taxon>Caldanaerobacter</taxon>
    </lineage>
</organism>
<name>A0A7Y2L9K7_9THEO</name>
<dbReference type="Pfam" id="PF04324">
    <property type="entry name" value="Fer2_BFD"/>
    <property type="match status" value="1"/>
</dbReference>
<feature type="domain" description="BFD-like [2Fe-2S]-binding" evidence="1">
    <location>
        <begin position="20"/>
        <end position="69"/>
    </location>
</feature>
<sequence length="86" mass="9659">MNFVKVPLWFKKDANPKYACYCSRVTEEEIIKAVVEYGANTMEEVINLTGAMSNSDCQKKNPLGKCCNKIVQDAIDKGLNIRSRLA</sequence>
<evidence type="ECO:0000313" key="3">
    <source>
        <dbReference type="Proteomes" id="UP000529861"/>
    </source>
</evidence>
<dbReference type="AlphaFoldDB" id="A0A7Y2L9K7"/>
<dbReference type="Gene3D" id="1.10.10.1100">
    <property type="entry name" value="BFD-like [2Fe-2S]-binding domain"/>
    <property type="match status" value="1"/>
</dbReference>
<dbReference type="InterPro" id="IPR007419">
    <property type="entry name" value="BFD-like_2Fe2S-bd_dom"/>
</dbReference>
<evidence type="ECO:0000313" key="2">
    <source>
        <dbReference type="EMBL" id="NNG66901.1"/>
    </source>
</evidence>
<reference evidence="2 3" key="1">
    <citation type="submission" date="2020-04" db="EMBL/GenBank/DDBJ databases">
        <title>Draft genome sequence of Caldanaerobacter sunterraneus. strain 1523vc isolated from Griffin hot spring, Kamchatka, Russia.</title>
        <authorList>
            <person name="Toshchakov S.V."/>
            <person name="Podosokorskaya O.A."/>
            <person name="Kublanov I.V."/>
            <person name="Korzhenkov A."/>
            <person name="Patrushev M.V."/>
        </authorList>
    </citation>
    <scope>NUCLEOTIDE SEQUENCE [LARGE SCALE GENOMIC DNA]</scope>
    <source>
        <strain evidence="2 3">1523vc</strain>
    </source>
</reference>